<reference evidence="8" key="1">
    <citation type="submission" date="2025-08" db="UniProtKB">
        <authorList>
            <consortium name="RefSeq"/>
        </authorList>
    </citation>
    <scope>IDENTIFICATION</scope>
</reference>
<gene>
    <name evidence="8" type="primary">rtn4ip1</name>
</gene>
<proteinExistence type="inferred from homology"/>
<comment type="similarity">
    <text evidence="2">Belongs to the zinc-containing alcohol dehydrogenase family. Quinone oxidoreductase subfamily.</text>
</comment>
<keyword evidence="7" id="KW-1185">Reference proteome</keyword>
<dbReference type="GeneID" id="115823137"/>
<evidence type="ECO:0000256" key="1">
    <source>
        <dbReference type="ARBA" id="ARBA00004173"/>
    </source>
</evidence>
<dbReference type="InterPro" id="IPR011032">
    <property type="entry name" value="GroES-like_sf"/>
</dbReference>
<feature type="domain" description="Enoyl reductase (ER)" evidence="6">
    <location>
        <begin position="6"/>
        <end position="304"/>
    </location>
</feature>
<dbReference type="CTD" id="84816"/>
<dbReference type="Proteomes" id="UP000504632">
    <property type="component" value="Chromosome 10"/>
</dbReference>
<dbReference type="Pfam" id="PF13602">
    <property type="entry name" value="ADH_zinc_N_2"/>
    <property type="match status" value="1"/>
</dbReference>
<dbReference type="InterPro" id="IPR013154">
    <property type="entry name" value="ADH-like_N"/>
</dbReference>
<dbReference type="GO" id="GO:0016491">
    <property type="term" value="F:oxidoreductase activity"/>
    <property type="evidence" value="ECO:0007669"/>
    <property type="project" value="UniProtKB-KW"/>
</dbReference>
<evidence type="ECO:0000256" key="2">
    <source>
        <dbReference type="ARBA" id="ARBA00010371"/>
    </source>
</evidence>
<dbReference type="InterPro" id="IPR036291">
    <property type="entry name" value="NAD(P)-bd_dom_sf"/>
</dbReference>
<keyword evidence="5" id="KW-0496">Mitochondrion</keyword>
<dbReference type="RefSeq" id="XP_030643018.1">
    <property type="nucleotide sequence ID" value="XM_030787158.1"/>
</dbReference>
<comment type="subcellular location">
    <subcellularLocation>
        <location evidence="1">Mitochondrion</location>
    </subcellularLocation>
</comment>
<evidence type="ECO:0000313" key="8">
    <source>
        <dbReference type="RefSeq" id="XP_030643018.1"/>
    </source>
</evidence>
<dbReference type="OrthoDB" id="48317at2759"/>
<dbReference type="SMART" id="SM00829">
    <property type="entry name" value="PKS_ER"/>
    <property type="match status" value="1"/>
</dbReference>
<dbReference type="InterPro" id="IPR050700">
    <property type="entry name" value="YIM1/Zinc_Alcohol_DH_Fams"/>
</dbReference>
<keyword evidence="3" id="KW-0809">Transit peptide</keyword>
<dbReference type="PANTHER" id="PTHR11695">
    <property type="entry name" value="ALCOHOL DEHYDROGENASE RELATED"/>
    <property type="match status" value="1"/>
</dbReference>
<dbReference type="PANTHER" id="PTHR11695:SF294">
    <property type="entry name" value="RETICULON-4-INTERACTING PROTEIN 1, MITOCHONDRIAL"/>
    <property type="match status" value="1"/>
</dbReference>
<evidence type="ECO:0000259" key="6">
    <source>
        <dbReference type="SMART" id="SM00829"/>
    </source>
</evidence>
<evidence type="ECO:0000256" key="3">
    <source>
        <dbReference type="ARBA" id="ARBA00022946"/>
    </source>
</evidence>
<dbReference type="Gene3D" id="3.40.50.720">
    <property type="entry name" value="NAD(P)-binding Rossmann-like Domain"/>
    <property type="match status" value="1"/>
</dbReference>
<dbReference type="CDD" id="cd08248">
    <property type="entry name" value="RTN4I1"/>
    <property type="match status" value="1"/>
</dbReference>
<dbReference type="AlphaFoldDB" id="A0A6J2WFB5"/>
<dbReference type="SUPFAM" id="SSF51735">
    <property type="entry name" value="NAD(P)-binding Rossmann-fold domains"/>
    <property type="match status" value="1"/>
</dbReference>
<dbReference type="InParanoid" id="A0A6J2WFB5"/>
<accession>A0A6J2WFB5</accession>
<protein>
    <submittedName>
        <fullName evidence="8">NAD(P)H oxidoreductase RTN4IP1, mitochondrial</fullName>
    </submittedName>
</protein>
<dbReference type="InterPro" id="IPR037397">
    <property type="entry name" value="RTN4IP1"/>
</dbReference>
<keyword evidence="4" id="KW-0560">Oxidoreductase</keyword>
<evidence type="ECO:0000256" key="5">
    <source>
        <dbReference type="ARBA" id="ARBA00023128"/>
    </source>
</evidence>
<evidence type="ECO:0000256" key="4">
    <source>
        <dbReference type="ARBA" id="ARBA00023002"/>
    </source>
</evidence>
<dbReference type="Pfam" id="PF08240">
    <property type="entry name" value="ADH_N"/>
    <property type="match status" value="1"/>
</dbReference>
<dbReference type="FunCoup" id="A0A6J2WFB5">
    <property type="interactions" value="1334"/>
</dbReference>
<dbReference type="FunFam" id="3.40.50.720:FF:000147">
    <property type="entry name" value="Reticulon-4-interacting protein 1 homolog, mitochondrial"/>
    <property type="match status" value="1"/>
</dbReference>
<dbReference type="GO" id="GO:0005739">
    <property type="term" value="C:mitochondrion"/>
    <property type="evidence" value="ECO:0007669"/>
    <property type="project" value="UniProtKB-SubCell"/>
</dbReference>
<dbReference type="SUPFAM" id="SSF50129">
    <property type="entry name" value="GroES-like"/>
    <property type="match status" value="1"/>
</dbReference>
<dbReference type="InterPro" id="IPR020843">
    <property type="entry name" value="ER"/>
</dbReference>
<sequence length="312" mass="33450">MRGGYGAATLAMRRDPLNITQSGNEFPLILGRDMSGVIMECGLDVAYFKPGDEVWAAIPPWKQGSLAEFVVVSGNEVSHKPKSLSHTEAAAVPYVAATAWSALVNTGGLSKDNCTKKRILIIGASGGVGTFAIQLVKSWGAHVTVTCSQNAEQLVRGLGADEVVDYTAGPVEKQLQTLQKFDLILDNIGGDTENWALSFLKPWCGAKYVTLVTPFLRNTDTLGIADGMLQTGVTVATKALKHLSKGVHYRWGFFAPNGPVLDDISEMVDAGQIRPVVEEQFSFSQVPQAFQKVEQGHARGKTVVSVATAQTE</sequence>
<evidence type="ECO:0000313" key="7">
    <source>
        <dbReference type="Proteomes" id="UP000504632"/>
    </source>
</evidence>
<dbReference type="Gene3D" id="3.90.180.10">
    <property type="entry name" value="Medium-chain alcohol dehydrogenases, catalytic domain"/>
    <property type="match status" value="1"/>
</dbReference>
<name>A0A6J2WFB5_CHACN</name>
<organism evidence="7 8">
    <name type="scientific">Chanos chanos</name>
    <name type="common">Milkfish</name>
    <name type="synonym">Mugil chanos</name>
    <dbReference type="NCBI Taxonomy" id="29144"/>
    <lineage>
        <taxon>Eukaryota</taxon>
        <taxon>Metazoa</taxon>
        <taxon>Chordata</taxon>
        <taxon>Craniata</taxon>
        <taxon>Vertebrata</taxon>
        <taxon>Euteleostomi</taxon>
        <taxon>Actinopterygii</taxon>
        <taxon>Neopterygii</taxon>
        <taxon>Teleostei</taxon>
        <taxon>Ostariophysi</taxon>
        <taxon>Gonorynchiformes</taxon>
        <taxon>Chanidae</taxon>
        <taxon>Chanos</taxon>
    </lineage>
</organism>